<accession>A0A0S2KLT6</accession>
<dbReference type="InterPro" id="IPR005901">
    <property type="entry name" value="GLPGLI"/>
</dbReference>
<evidence type="ECO:0008006" key="4">
    <source>
        <dbReference type="Google" id="ProtNLM"/>
    </source>
</evidence>
<gene>
    <name evidence="2" type="ORF">AS203_07435</name>
</gene>
<proteinExistence type="predicted"/>
<dbReference type="NCBIfam" id="TIGR01200">
    <property type="entry name" value="GLPGLI"/>
    <property type="match status" value="1"/>
</dbReference>
<evidence type="ECO:0000313" key="3">
    <source>
        <dbReference type="Proteomes" id="UP000056252"/>
    </source>
</evidence>
<sequence>MMNKIAIAILVLFSLTTNAQVLKTDNVDEWGGGASFQLTNKFEVKDTANVKVIYQLKAKDRHGKEYFDDIQILLIGKNLSKTYSNYTYLADSTATAWIRKGSQVIPSGSGKKAMPIEVFKDYKLKKITINCRNMMKEVYQYIEPYPINFNWQLDIEKKKILGYTCQKAKCSFRGRNYVAWFTSEIPISEGPYKFSGLPGLILQIHDETSQYDFTCIGIENTLGKETIKLWKWNYKSISREKYLKFEKSIYHDPIFYLNQAGVKVFNAANKEIKNASISYNPIEIE</sequence>
<dbReference type="STRING" id="76123.AS203_07435"/>
<dbReference type="AlphaFoldDB" id="A0A0S2KLT6"/>
<dbReference type="Pfam" id="PF09697">
    <property type="entry name" value="Porph_ging"/>
    <property type="match status" value="1"/>
</dbReference>
<feature type="signal peptide" evidence="1">
    <location>
        <begin position="1"/>
        <end position="19"/>
    </location>
</feature>
<dbReference type="KEGG" id="peo:AS203_07435"/>
<dbReference type="OrthoDB" id="1440774at2"/>
<protein>
    <recommendedName>
        <fullName evidence="4">GLPGLI family protein</fullName>
    </recommendedName>
</protein>
<feature type="chain" id="PRO_5006601868" description="GLPGLI family protein" evidence="1">
    <location>
        <begin position="20"/>
        <end position="285"/>
    </location>
</feature>
<evidence type="ECO:0000313" key="2">
    <source>
        <dbReference type="EMBL" id="ALO48930.1"/>
    </source>
</evidence>
<dbReference type="EMBL" id="CP013195">
    <property type="protein sequence ID" value="ALO48930.1"/>
    <property type="molecule type" value="Genomic_DNA"/>
</dbReference>
<reference evidence="3" key="1">
    <citation type="submission" date="2015-11" db="EMBL/GenBank/DDBJ databases">
        <authorList>
            <person name="Holder M.E."/>
            <person name="Ajami N.J."/>
            <person name="Petrosino J.F."/>
        </authorList>
    </citation>
    <scope>NUCLEOTIDE SEQUENCE [LARGE SCALE GENOMIC DNA]</scope>
    <source>
        <strain evidence="3">F0113</strain>
    </source>
</reference>
<keyword evidence="1" id="KW-0732">Signal</keyword>
<dbReference type="Proteomes" id="UP000056252">
    <property type="component" value="Chromosome"/>
</dbReference>
<evidence type="ECO:0000256" key="1">
    <source>
        <dbReference type="SAM" id="SignalP"/>
    </source>
</evidence>
<keyword evidence="3" id="KW-1185">Reference proteome</keyword>
<organism evidence="2 3">
    <name type="scientific">Hoylesella enoeca</name>
    <dbReference type="NCBI Taxonomy" id="76123"/>
    <lineage>
        <taxon>Bacteria</taxon>
        <taxon>Pseudomonadati</taxon>
        <taxon>Bacteroidota</taxon>
        <taxon>Bacteroidia</taxon>
        <taxon>Bacteroidales</taxon>
        <taxon>Prevotellaceae</taxon>
        <taxon>Hoylesella</taxon>
    </lineage>
</organism>
<name>A0A0S2KLT6_9BACT</name>
<dbReference type="RefSeq" id="WP_060544341.1">
    <property type="nucleotide sequence ID" value="NZ_CP013195.1"/>
</dbReference>